<evidence type="ECO:0000259" key="11">
    <source>
        <dbReference type="PROSITE" id="PS51201"/>
    </source>
</evidence>
<dbReference type="Proteomes" id="UP001524587">
    <property type="component" value="Unassembled WGS sequence"/>
</dbReference>
<keyword evidence="8" id="KW-0406">Ion transport</keyword>
<keyword evidence="2" id="KW-0813">Transport</keyword>
<organism evidence="12 13">
    <name type="scientific">Endosaccharibacter trunci</name>
    <dbReference type="NCBI Taxonomy" id="2812733"/>
    <lineage>
        <taxon>Bacteria</taxon>
        <taxon>Pseudomonadati</taxon>
        <taxon>Pseudomonadota</taxon>
        <taxon>Alphaproteobacteria</taxon>
        <taxon>Acetobacterales</taxon>
        <taxon>Acetobacteraceae</taxon>
        <taxon>Endosaccharibacter</taxon>
    </lineage>
</organism>
<feature type="transmembrane region" description="Helical" evidence="10">
    <location>
        <begin position="309"/>
        <end position="327"/>
    </location>
</feature>
<dbReference type="InterPro" id="IPR038770">
    <property type="entry name" value="Na+/solute_symporter_sf"/>
</dbReference>
<dbReference type="RefSeq" id="WP_422862582.1">
    <property type="nucleotide sequence ID" value="NZ_JAMSKV010000001.1"/>
</dbReference>
<proteinExistence type="predicted"/>
<keyword evidence="7 10" id="KW-1133">Transmembrane helix</keyword>
<keyword evidence="4" id="KW-0633">Potassium transport</keyword>
<feature type="transmembrane region" description="Helical" evidence="10">
    <location>
        <begin position="347"/>
        <end position="367"/>
    </location>
</feature>
<dbReference type="PANTHER" id="PTHR46157">
    <property type="entry name" value="K(+) EFFLUX ANTIPORTER 3, CHLOROPLASTIC"/>
    <property type="match status" value="1"/>
</dbReference>
<dbReference type="Gene3D" id="1.20.1530.20">
    <property type="match status" value="1"/>
</dbReference>
<dbReference type="InterPro" id="IPR036291">
    <property type="entry name" value="NAD(P)-bd_dom_sf"/>
</dbReference>
<comment type="caution">
    <text evidence="12">The sequence shown here is derived from an EMBL/GenBank/DDBJ whole genome shotgun (WGS) entry which is preliminary data.</text>
</comment>
<keyword evidence="3" id="KW-0050">Antiport</keyword>
<feature type="transmembrane region" description="Helical" evidence="10">
    <location>
        <begin position="51"/>
        <end position="70"/>
    </location>
</feature>
<dbReference type="SUPFAM" id="SSF51735">
    <property type="entry name" value="NAD(P)-binding Rossmann-fold domains"/>
    <property type="match status" value="1"/>
</dbReference>
<evidence type="ECO:0000256" key="2">
    <source>
        <dbReference type="ARBA" id="ARBA00022448"/>
    </source>
</evidence>
<evidence type="ECO:0000313" key="12">
    <source>
        <dbReference type="EMBL" id="MCQ8277143.1"/>
    </source>
</evidence>
<evidence type="ECO:0000256" key="5">
    <source>
        <dbReference type="ARBA" id="ARBA00022692"/>
    </source>
</evidence>
<keyword evidence="13" id="KW-1185">Reference proteome</keyword>
<accession>A0ABT1W5Q8</accession>
<feature type="transmembrane region" description="Helical" evidence="10">
    <location>
        <begin position="228"/>
        <end position="261"/>
    </location>
</feature>
<evidence type="ECO:0000256" key="9">
    <source>
        <dbReference type="ARBA" id="ARBA00023136"/>
    </source>
</evidence>
<evidence type="ECO:0000313" key="13">
    <source>
        <dbReference type="Proteomes" id="UP001524587"/>
    </source>
</evidence>
<dbReference type="InterPro" id="IPR003148">
    <property type="entry name" value="RCK_N"/>
</dbReference>
<feature type="transmembrane region" description="Helical" evidence="10">
    <location>
        <begin position="193"/>
        <end position="216"/>
    </location>
</feature>
<dbReference type="PANTHER" id="PTHR46157:SF4">
    <property type="entry name" value="K(+) EFFLUX ANTIPORTER 3, CHLOROPLASTIC"/>
    <property type="match status" value="1"/>
</dbReference>
<feature type="transmembrane region" description="Helical" evidence="10">
    <location>
        <begin position="116"/>
        <end position="139"/>
    </location>
</feature>
<dbReference type="Pfam" id="PF02254">
    <property type="entry name" value="TrkA_N"/>
    <property type="match status" value="1"/>
</dbReference>
<name>A0ABT1W5Q8_9PROT</name>
<feature type="transmembrane region" description="Helical" evidence="10">
    <location>
        <begin position="82"/>
        <end position="104"/>
    </location>
</feature>
<keyword evidence="5 10" id="KW-0812">Transmembrane</keyword>
<evidence type="ECO:0000256" key="7">
    <source>
        <dbReference type="ARBA" id="ARBA00022989"/>
    </source>
</evidence>
<keyword evidence="9 10" id="KW-0472">Membrane</keyword>
<dbReference type="EMBL" id="JAMSKV010000001">
    <property type="protein sequence ID" value="MCQ8277143.1"/>
    <property type="molecule type" value="Genomic_DNA"/>
</dbReference>
<evidence type="ECO:0000256" key="8">
    <source>
        <dbReference type="ARBA" id="ARBA00023065"/>
    </source>
</evidence>
<feature type="transmembrane region" description="Helical" evidence="10">
    <location>
        <begin position="151"/>
        <end position="173"/>
    </location>
</feature>
<protein>
    <submittedName>
        <fullName evidence="12">Cation:proton antiporter</fullName>
    </submittedName>
</protein>
<dbReference type="PROSITE" id="PS51201">
    <property type="entry name" value="RCK_N"/>
    <property type="match status" value="1"/>
</dbReference>
<keyword evidence="6" id="KW-0630">Potassium</keyword>
<dbReference type="Pfam" id="PF00999">
    <property type="entry name" value="Na_H_Exchanger"/>
    <property type="match status" value="1"/>
</dbReference>
<evidence type="ECO:0000256" key="1">
    <source>
        <dbReference type="ARBA" id="ARBA00004141"/>
    </source>
</evidence>
<sequence>MLSTLVALLLASVVAVPISRRLGFGSVLGYLVGGALIGPNVLGLVSGIDQIQAVSELGVVMLLFLIGLELRPARLWTLRRSVFGLGSAQVFGCAAVLAVTIHAGSAASVSDLTLGWPAAIALGLGLALSSTAIVLPMLGERQLLAGRAGRDGFAVLLFQDLSFIPLVALVPLLGLSHPRGLQALDAAALPWRAVATGIAAIGAILLGGLVLLPRLFRLIGGARTPESFTAVALLTVALTAWLAEAAGLSMSLGAFLAGVLLSNSEYRHELEADIAPFEGLLLGFFFISVGMSAHLGLLAADPLRIGRDVLLLLGIKIAICFVLGRIGRQDNRDALRFALALPQGSEFSFVLFGAAVAAGTLPGSVAAEATLTVALSMAATPILFAASERFLMPRLDAALLRQAPVYDEVPLQNAPVIICGFGRMGQIIGRVLRTQGMPFTALDHDATQVEVLRRFGARVFYGDPGRPEMLRAAGAETAKLLVVTLGDPDDVLRVVDVAQRHFPDLRILARARNRKHAHLLMTRNVPIVRETFHSALAMTGMVLEELGIGENARKQAIETFREHDERSLRESLPYHDDEKRLIQTAKQMNEELTGLFAGDRPS</sequence>
<evidence type="ECO:0000256" key="3">
    <source>
        <dbReference type="ARBA" id="ARBA00022449"/>
    </source>
</evidence>
<feature type="domain" description="RCK N-terminal" evidence="11">
    <location>
        <begin position="413"/>
        <end position="528"/>
    </location>
</feature>
<reference evidence="12 13" key="1">
    <citation type="submission" date="2022-06" db="EMBL/GenBank/DDBJ databases">
        <title>Endosaccharibacter gen. nov., sp. nov., endophytic bacteria isolated from sugarcane.</title>
        <authorList>
            <person name="Pitiwittayakul N."/>
            <person name="Yukphan P."/>
            <person name="Charoenyingcharoen P."/>
            <person name="Tanasupawat S."/>
        </authorList>
    </citation>
    <scope>NUCLEOTIDE SEQUENCE [LARGE SCALE GENOMIC DNA]</scope>
    <source>
        <strain evidence="12 13">KSS8</strain>
    </source>
</reference>
<evidence type="ECO:0000256" key="4">
    <source>
        <dbReference type="ARBA" id="ARBA00022538"/>
    </source>
</evidence>
<gene>
    <name evidence="12" type="ORF">NFI95_01590</name>
</gene>
<dbReference type="InterPro" id="IPR006153">
    <property type="entry name" value="Cation/H_exchanger_TM"/>
</dbReference>
<feature type="transmembrane region" description="Helical" evidence="10">
    <location>
        <begin position="281"/>
        <end position="300"/>
    </location>
</feature>
<comment type="subcellular location">
    <subcellularLocation>
        <location evidence="1">Membrane</location>
        <topology evidence="1">Multi-pass membrane protein</topology>
    </subcellularLocation>
</comment>
<dbReference type="Gene3D" id="3.40.50.720">
    <property type="entry name" value="NAD(P)-binding Rossmann-like Domain"/>
    <property type="match status" value="1"/>
</dbReference>
<evidence type="ECO:0000256" key="6">
    <source>
        <dbReference type="ARBA" id="ARBA00022958"/>
    </source>
</evidence>
<evidence type="ECO:0000256" key="10">
    <source>
        <dbReference type="SAM" id="Phobius"/>
    </source>
</evidence>